<dbReference type="InterPro" id="IPR037380">
    <property type="entry name" value="DALRD3"/>
</dbReference>
<dbReference type="PANTHER" id="PTHR16043">
    <property type="entry name" value="DALRD3 PROTEIN"/>
    <property type="match status" value="1"/>
</dbReference>
<dbReference type="Pfam" id="PF05746">
    <property type="entry name" value="DALR_1"/>
    <property type="match status" value="1"/>
</dbReference>
<reference evidence="2 3" key="1">
    <citation type="journal article" date="2023" name="Insect Mol. Biol.">
        <title>Genome sequencing provides insights into the evolution of gene families encoding plant cell wall-degrading enzymes in longhorned beetles.</title>
        <authorList>
            <person name="Shin N.R."/>
            <person name="Okamura Y."/>
            <person name="Kirsch R."/>
            <person name="Pauchet Y."/>
        </authorList>
    </citation>
    <scope>NUCLEOTIDE SEQUENCE [LARGE SCALE GENOMIC DNA]</scope>
    <source>
        <strain evidence="2">EAD_L_NR</strain>
    </source>
</reference>
<dbReference type="GO" id="GO:0006420">
    <property type="term" value="P:arginyl-tRNA aminoacylation"/>
    <property type="evidence" value="ECO:0007669"/>
    <property type="project" value="InterPro"/>
</dbReference>
<dbReference type="PANTHER" id="PTHR16043:SF1">
    <property type="entry name" value="DALR ANTICODON-BINDING DOMAIN-CONTAINING PROTEIN 3"/>
    <property type="match status" value="1"/>
</dbReference>
<comment type="caution">
    <text evidence="2">The sequence shown here is derived from an EMBL/GenBank/DDBJ whole genome shotgun (WGS) entry which is preliminary data.</text>
</comment>
<dbReference type="Proteomes" id="UP001159042">
    <property type="component" value="Unassembled WGS sequence"/>
</dbReference>
<keyword evidence="3" id="KW-1185">Reference proteome</keyword>
<dbReference type="SMART" id="SM00836">
    <property type="entry name" value="DALR_1"/>
    <property type="match status" value="1"/>
</dbReference>
<dbReference type="GO" id="GO:0005524">
    <property type="term" value="F:ATP binding"/>
    <property type="evidence" value="ECO:0007669"/>
    <property type="project" value="InterPro"/>
</dbReference>
<dbReference type="EMBL" id="JANEYG010000009">
    <property type="protein sequence ID" value="KAJ8921744.1"/>
    <property type="molecule type" value="Genomic_DNA"/>
</dbReference>
<protein>
    <recommendedName>
        <fullName evidence="1">DALR anticodon binding domain-containing protein</fullName>
    </recommendedName>
</protein>
<dbReference type="GO" id="GO:0004814">
    <property type="term" value="F:arginine-tRNA ligase activity"/>
    <property type="evidence" value="ECO:0007669"/>
    <property type="project" value="InterPro"/>
</dbReference>
<feature type="domain" description="DALR anticodon binding" evidence="1">
    <location>
        <begin position="296"/>
        <end position="431"/>
    </location>
</feature>
<dbReference type="InterPro" id="IPR009080">
    <property type="entry name" value="tRNAsynth_Ia_anticodon-bd"/>
</dbReference>
<evidence type="ECO:0000259" key="1">
    <source>
        <dbReference type="SMART" id="SM00836"/>
    </source>
</evidence>
<organism evidence="2 3">
    <name type="scientific">Exocentrus adspersus</name>
    <dbReference type="NCBI Taxonomy" id="1586481"/>
    <lineage>
        <taxon>Eukaryota</taxon>
        <taxon>Metazoa</taxon>
        <taxon>Ecdysozoa</taxon>
        <taxon>Arthropoda</taxon>
        <taxon>Hexapoda</taxon>
        <taxon>Insecta</taxon>
        <taxon>Pterygota</taxon>
        <taxon>Neoptera</taxon>
        <taxon>Endopterygota</taxon>
        <taxon>Coleoptera</taxon>
        <taxon>Polyphaga</taxon>
        <taxon>Cucujiformia</taxon>
        <taxon>Chrysomeloidea</taxon>
        <taxon>Cerambycidae</taxon>
        <taxon>Lamiinae</taxon>
        <taxon>Acanthocinini</taxon>
        <taxon>Exocentrus</taxon>
    </lineage>
</organism>
<dbReference type="GO" id="GO:0106217">
    <property type="term" value="P:tRNA C3-cytosine methylation"/>
    <property type="evidence" value="ECO:0007669"/>
    <property type="project" value="TreeGrafter"/>
</dbReference>
<evidence type="ECO:0000313" key="2">
    <source>
        <dbReference type="EMBL" id="KAJ8921744.1"/>
    </source>
</evidence>
<dbReference type="GO" id="GO:0000049">
    <property type="term" value="F:tRNA binding"/>
    <property type="evidence" value="ECO:0007669"/>
    <property type="project" value="TreeGrafter"/>
</dbReference>
<proteinExistence type="predicted"/>
<name>A0AAV8W5I2_9CUCU</name>
<dbReference type="Gene3D" id="1.10.730.10">
    <property type="entry name" value="Isoleucyl-tRNA Synthetase, Domain 1"/>
    <property type="match status" value="1"/>
</dbReference>
<dbReference type="InterPro" id="IPR008909">
    <property type="entry name" value="DALR_anticod-bd"/>
</dbReference>
<dbReference type="SUPFAM" id="SSF47323">
    <property type="entry name" value="Anticodon-binding domain of a subclass of class I aminoacyl-tRNA synthetases"/>
    <property type="match status" value="1"/>
</dbReference>
<sequence>MYTLEEYISNLLNTLTDTKDNITIIRRHSRKLEQLGDISFPLDIKNWYHLIDRHCVDNNVVNIFQYKVVGNGDISSYIRELKRKCKDFHMDIQDIIVKGNDVHIYLNRSTLLYRSTITDVLTKCGSYGSCNIFNTRIDVECDCNTMEKSLFELDLSTLRLLELKDVALNFLDFTTEKGESNNTSFEVIFTSNSSRKCKNAKPILCGPVLNEKGVKEVNITMQQLCDKRTIDMRLMAQHRYKVQVIPNTPREDYFLKIVKKLGRSCVTIEMLSNKPNKPVKVSLMDLRTANKGAAFIFYNCARISVLLNEFEKRVSKGIYPNLPDVDKIDFSTLNQPEEWELFYVYVLQFPMVIKSCVKDILKGIFNPQYLITFLSNFSSLYSAYYRRVRILIDPREHLFMVLYARIYLLKALQVVFHNALFLLNIEPIKEM</sequence>
<gene>
    <name evidence="2" type="ORF">NQ315_010654</name>
</gene>
<dbReference type="AlphaFoldDB" id="A0AAV8W5I2"/>
<accession>A0AAV8W5I2</accession>
<evidence type="ECO:0000313" key="3">
    <source>
        <dbReference type="Proteomes" id="UP001159042"/>
    </source>
</evidence>